<evidence type="ECO:0000256" key="1">
    <source>
        <dbReference type="SAM" id="MobiDB-lite"/>
    </source>
</evidence>
<protein>
    <submittedName>
        <fullName evidence="2">Uncharacterized protein</fullName>
    </submittedName>
</protein>
<organism evidence="2 3">
    <name type="scientific">Trifolium medium</name>
    <dbReference type="NCBI Taxonomy" id="97028"/>
    <lineage>
        <taxon>Eukaryota</taxon>
        <taxon>Viridiplantae</taxon>
        <taxon>Streptophyta</taxon>
        <taxon>Embryophyta</taxon>
        <taxon>Tracheophyta</taxon>
        <taxon>Spermatophyta</taxon>
        <taxon>Magnoliopsida</taxon>
        <taxon>eudicotyledons</taxon>
        <taxon>Gunneridae</taxon>
        <taxon>Pentapetalae</taxon>
        <taxon>rosids</taxon>
        <taxon>fabids</taxon>
        <taxon>Fabales</taxon>
        <taxon>Fabaceae</taxon>
        <taxon>Papilionoideae</taxon>
        <taxon>50 kb inversion clade</taxon>
        <taxon>NPAAA clade</taxon>
        <taxon>Hologalegina</taxon>
        <taxon>IRL clade</taxon>
        <taxon>Trifolieae</taxon>
        <taxon>Trifolium</taxon>
    </lineage>
</organism>
<feature type="compositionally biased region" description="Basic and acidic residues" evidence="1">
    <location>
        <begin position="73"/>
        <end position="83"/>
    </location>
</feature>
<reference evidence="2 3" key="1">
    <citation type="journal article" date="2018" name="Front. Plant Sci.">
        <title>Red Clover (Trifolium pratense) and Zigzag Clover (T. medium) - A Picture of Genomic Similarities and Differences.</title>
        <authorList>
            <person name="Dluhosova J."/>
            <person name="Istvanek J."/>
            <person name="Nedelnik J."/>
            <person name="Repkova J."/>
        </authorList>
    </citation>
    <scope>NUCLEOTIDE SEQUENCE [LARGE SCALE GENOMIC DNA]</scope>
    <source>
        <strain evidence="3">cv. 10/8</strain>
        <tissue evidence="2">Leaf</tissue>
    </source>
</reference>
<feature type="region of interest" description="Disordered" evidence="1">
    <location>
        <begin position="37"/>
        <end position="83"/>
    </location>
</feature>
<feature type="non-terminal residue" evidence="2">
    <location>
        <position position="83"/>
    </location>
</feature>
<dbReference type="EMBL" id="LXQA010714875">
    <property type="protein sequence ID" value="MCI67332.1"/>
    <property type="molecule type" value="Genomic_DNA"/>
</dbReference>
<feature type="non-terminal residue" evidence="2">
    <location>
        <position position="1"/>
    </location>
</feature>
<sequence length="83" mass="8934">SSDDTPFLFSNEPHEVILEFIRLVKEQGVIITGDDITQVSHQKERKDLSESEEELPASGAIVTAGTEGASDAHVSKGKEPVVS</sequence>
<name>A0A392U1P5_9FABA</name>
<evidence type="ECO:0000313" key="3">
    <source>
        <dbReference type="Proteomes" id="UP000265520"/>
    </source>
</evidence>
<accession>A0A392U1P5</accession>
<comment type="caution">
    <text evidence="2">The sequence shown here is derived from an EMBL/GenBank/DDBJ whole genome shotgun (WGS) entry which is preliminary data.</text>
</comment>
<proteinExistence type="predicted"/>
<dbReference type="Proteomes" id="UP000265520">
    <property type="component" value="Unassembled WGS sequence"/>
</dbReference>
<dbReference type="AlphaFoldDB" id="A0A392U1P5"/>
<keyword evidence="3" id="KW-1185">Reference proteome</keyword>
<evidence type="ECO:0000313" key="2">
    <source>
        <dbReference type="EMBL" id="MCI67332.1"/>
    </source>
</evidence>